<accession>R4YX17</accession>
<dbReference type="RefSeq" id="WP_012224524.1">
    <property type="nucleotide sequence ID" value="NZ_HG422565.1"/>
</dbReference>
<dbReference type="Proteomes" id="UP000018291">
    <property type="component" value="Unassembled WGS sequence"/>
</dbReference>
<dbReference type="STRING" id="1229780.BN381_130372"/>
<keyword evidence="1" id="KW-0456">Lyase</keyword>
<sequence>MSQLRYGPRPVADTTDGKVPNREVAATKIGAWSTSLTATFLTDPGVIAAVLPPPLEPPAEPMVKVSISRVDLGGGRAPFGAGTFAVAARHRDTEGYYPLLMPMTTEQAVIGGRETFGEPKKLADITLETVPEQSSGSAVRGLVTRMGVGIIELDGTLGDELDPPPSGERLDYYLKFLRDPGGAGFDDDPWLVYCTRETETRSHRAANVALTLRESRFDPVADIPILGPVTATLSERRSQQAGRLVERVPAADVLPYAHQRYDDVSPVDTRK</sequence>
<keyword evidence="2" id="KW-1185">Reference proteome</keyword>
<dbReference type="eggNOG" id="COG4689">
    <property type="taxonomic scope" value="Bacteria"/>
</dbReference>
<comment type="caution">
    <text evidence="1">The sequence shown here is derived from an EMBL/GenBank/DDBJ whole genome shotgun (WGS) entry which is preliminary data.</text>
</comment>
<name>R4YX17_9ACTN</name>
<dbReference type="EC" id="4.1.1.4" evidence="1"/>
<dbReference type="Gene3D" id="2.40.400.10">
    <property type="entry name" value="Acetoacetate decarboxylase-like"/>
    <property type="match status" value="1"/>
</dbReference>
<dbReference type="Pfam" id="PF06314">
    <property type="entry name" value="ADC"/>
    <property type="match status" value="1"/>
</dbReference>
<reference evidence="1 2" key="1">
    <citation type="journal article" date="2013" name="ISME J.">
        <title>Metabolic model for the filamentous 'Candidatus Microthrix parvicella' based on genomic and metagenomic analyses.</title>
        <authorList>
            <person name="Jon McIlroy S."/>
            <person name="Kristiansen R."/>
            <person name="Albertsen M."/>
            <person name="Michael Karst S."/>
            <person name="Rossetti S."/>
            <person name="Lund Nielsen J."/>
            <person name="Tandoi V."/>
            <person name="James Seviour R."/>
            <person name="Nielsen P.H."/>
        </authorList>
    </citation>
    <scope>NUCLEOTIDE SEQUENCE [LARGE SCALE GENOMIC DNA]</scope>
    <source>
        <strain evidence="1 2">RN1</strain>
    </source>
</reference>
<proteinExistence type="predicted"/>
<organism evidence="1 2">
    <name type="scientific">Candidatus Neomicrothrix parvicella RN1</name>
    <dbReference type="NCBI Taxonomy" id="1229780"/>
    <lineage>
        <taxon>Bacteria</taxon>
        <taxon>Bacillati</taxon>
        <taxon>Actinomycetota</taxon>
        <taxon>Acidimicrobiia</taxon>
        <taxon>Acidimicrobiales</taxon>
        <taxon>Microthrixaceae</taxon>
        <taxon>Candidatus Neomicrothrix</taxon>
    </lineage>
</organism>
<evidence type="ECO:0000313" key="1">
    <source>
        <dbReference type="EMBL" id="CCM62814.1"/>
    </source>
</evidence>
<dbReference type="SUPFAM" id="SSF160104">
    <property type="entry name" value="Acetoacetate decarboxylase-like"/>
    <property type="match status" value="1"/>
</dbReference>
<dbReference type="OrthoDB" id="1633687at2"/>
<dbReference type="InterPro" id="IPR010451">
    <property type="entry name" value="Acetoacetate_decarboxylase"/>
</dbReference>
<gene>
    <name evidence="1" type="ORF">BN381_130372</name>
</gene>
<dbReference type="InterPro" id="IPR023375">
    <property type="entry name" value="ADC_dom_sf"/>
</dbReference>
<dbReference type="EMBL" id="CANL01000005">
    <property type="protein sequence ID" value="CCM62814.1"/>
    <property type="molecule type" value="Genomic_DNA"/>
</dbReference>
<dbReference type="HOGENOM" id="CLU_1049360_0_0_11"/>
<dbReference type="AlphaFoldDB" id="R4YX17"/>
<dbReference type="GO" id="GO:0047602">
    <property type="term" value="F:acetoacetate decarboxylase activity"/>
    <property type="evidence" value="ECO:0007669"/>
    <property type="project" value="UniProtKB-EC"/>
</dbReference>
<protein>
    <submittedName>
        <fullName evidence="1">Putative acetoacetate decarboxylase</fullName>
        <ecNumber evidence="1">4.1.1.4</ecNumber>
    </submittedName>
</protein>
<evidence type="ECO:0000313" key="2">
    <source>
        <dbReference type="Proteomes" id="UP000018291"/>
    </source>
</evidence>